<comment type="caution">
    <text evidence="3">The sequence shown here is derived from an EMBL/GenBank/DDBJ whole genome shotgun (WGS) entry which is preliminary data.</text>
</comment>
<dbReference type="InterPro" id="IPR032458">
    <property type="entry name" value="Histone_H2A_CS"/>
</dbReference>
<evidence type="ECO:0000313" key="4">
    <source>
        <dbReference type="Proteomes" id="UP001141253"/>
    </source>
</evidence>
<proteinExistence type="inferred from homology"/>
<reference evidence="3" key="1">
    <citation type="submission" date="2022-10" db="EMBL/GenBank/DDBJ databases">
        <authorList>
            <person name="Hyden B.L."/>
            <person name="Feng K."/>
            <person name="Yates T."/>
            <person name="Jawdy S."/>
            <person name="Smart L.B."/>
            <person name="Muchero W."/>
        </authorList>
    </citation>
    <scope>NUCLEOTIDE SEQUENCE</scope>
    <source>
        <tissue evidence="3">Shoot tip</tissue>
    </source>
</reference>
<feature type="region of interest" description="Disordered" evidence="2">
    <location>
        <begin position="1"/>
        <end position="30"/>
    </location>
</feature>
<keyword evidence="4" id="KW-1185">Reference proteome</keyword>
<organism evidence="3 4">
    <name type="scientific">Salix suchowensis</name>
    <dbReference type="NCBI Taxonomy" id="1278906"/>
    <lineage>
        <taxon>Eukaryota</taxon>
        <taxon>Viridiplantae</taxon>
        <taxon>Streptophyta</taxon>
        <taxon>Embryophyta</taxon>
        <taxon>Tracheophyta</taxon>
        <taxon>Spermatophyta</taxon>
        <taxon>Magnoliopsida</taxon>
        <taxon>eudicotyledons</taxon>
        <taxon>Gunneridae</taxon>
        <taxon>Pentapetalae</taxon>
        <taxon>rosids</taxon>
        <taxon>fabids</taxon>
        <taxon>Malpighiales</taxon>
        <taxon>Salicaceae</taxon>
        <taxon>Saliceae</taxon>
        <taxon>Salix</taxon>
    </lineage>
</organism>
<evidence type="ECO:0000256" key="2">
    <source>
        <dbReference type="SAM" id="MobiDB-lite"/>
    </source>
</evidence>
<dbReference type="Gene3D" id="1.10.20.10">
    <property type="entry name" value="Histone, subunit A"/>
    <property type="match status" value="1"/>
</dbReference>
<evidence type="ECO:0000256" key="1">
    <source>
        <dbReference type="ARBA" id="ARBA00010691"/>
    </source>
</evidence>
<sequence>MSSNEGGALTKGGRGRSKASKAVSRSQKAGLQFPVGQGSKVLDAEAHPACSEERRGVREAAGVSYHCEWRSFA</sequence>
<accession>A0ABQ9CGY3</accession>
<dbReference type="Proteomes" id="UP001141253">
    <property type="component" value="Chromosome 5"/>
</dbReference>
<name>A0ABQ9CGY3_9ROSI</name>
<gene>
    <name evidence="3" type="ORF">OIU77_018609</name>
</gene>
<comment type="similarity">
    <text evidence="1">Belongs to the histone H2A family.</text>
</comment>
<protein>
    <submittedName>
        <fullName evidence="3">Uncharacterized protein</fullName>
    </submittedName>
</protein>
<reference evidence="3" key="2">
    <citation type="journal article" date="2023" name="Int. J. Mol. Sci.">
        <title>De Novo Assembly and Annotation of 11 Diverse Shrub Willow (Salix) Genomes Reveals Novel Gene Organization in Sex-Linked Regions.</title>
        <authorList>
            <person name="Hyden B."/>
            <person name="Feng K."/>
            <person name="Yates T.B."/>
            <person name="Jawdy S."/>
            <person name="Cereghino C."/>
            <person name="Smart L.B."/>
            <person name="Muchero W."/>
        </authorList>
    </citation>
    <scope>NUCLEOTIDE SEQUENCE</scope>
    <source>
        <tissue evidence="3">Shoot tip</tissue>
    </source>
</reference>
<dbReference type="EMBL" id="JAPFFI010000003">
    <property type="protein sequence ID" value="KAJ6397628.1"/>
    <property type="molecule type" value="Genomic_DNA"/>
</dbReference>
<evidence type="ECO:0000313" key="3">
    <source>
        <dbReference type="EMBL" id="KAJ6397628.1"/>
    </source>
</evidence>
<dbReference type="PROSITE" id="PS00046">
    <property type="entry name" value="HISTONE_H2A"/>
    <property type="match status" value="1"/>
</dbReference>
<dbReference type="InterPro" id="IPR009072">
    <property type="entry name" value="Histone-fold"/>
</dbReference>